<keyword evidence="2" id="KW-1185">Reference proteome</keyword>
<organism evidence="1 2">
    <name type="scientific">Kangiella profundi</name>
    <dbReference type="NCBI Taxonomy" id="1561924"/>
    <lineage>
        <taxon>Bacteria</taxon>
        <taxon>Pseudomonadati</taxon>
        <taxon>Pseudomonadota</taxon>
        <taxon>Gammaproteobacteria</taxon>
        <taxon>Kangiellales</taxon>
        <taxon>Kangiellaceae</taxon>
        <taxon>Kangiella</taxon>
    </lineage>
</organism>
<proteinExistence type="predicted"/>
<accession>A0A2K9A8U8</accession>
<dbReference type="EMBL" id="CP025120">
    <property type="protein sequence ID" value="AUD77837.1"/>
    <property type="molecule type" value="Genomic_DNA"/>
</dbReference>
<dbReference type="SUPFAM" id="SSF141452">
    <property type="entry name" value="Hcp1-like"/>
    <property type="match status" value="1"/>
</dbReference>
<gene>
    <name evidence="1" type="ORF">CW740_00735</name>
</gene>
<dbReference type="PANTHER" id="PTHR36152:SF1">
    <property type="entry name" value="UBIQUITIN-LIKE DOMAIN-CONTAINING PROTEIN"/>
    <property type="match status" value="1"/>
</dbReference>
<evidence type="ECO:0000313" key="2">
    <source>
        <dbReference type="Proteomes" id="UP000232693"/>
    </source>
</evidence>
<dbReference type="OrthoDB" id="5066999at2"/>
<dbReference type="KEGG" id="kpd:CW740_00735"/>
<dbReference type="InterPro" id="IPR053165">
    <property type="entry name" value="HSI-I_assembly_Hcp1"/>
</dbReference>
<evidence type="ECO:0000313" key="1">
    <source>
        <dbReference type="EMBL" id="AUD77837.1"/>
    </source>
</evidence>
<dbReference type="RefSeq" id="WP_106645759.1">
    <property type="nucleotide sequence ID" value="NZ_BMGO01000001.1"/>
</dbReference>
<reference evidence="1 2" key="1">
    <citation type="submission" date="2017-12" db="EMBL/GenBank/DDBJ databases">
        <title>Kangiella profundi FT102 completed genome.</title>
        <authorList>
            <person name="Xu J."/>
            <person name="Wang J."/>
            <person name="Lu Y."/>
        </authorList>
    </citation>
    <scope>NUCLEOTIDE SEQUENCE [LARGE SCALE GENOMIC DNA]</scope>
    <source>
        <strain evidence="1 2">FT102</strain>
    </source>
</reference>
<sequence>MSIFMNYDNIKGEATAKGHEDWIDVLSIDWGVQRGITARVGTSKDREATSADVSELRVTKYMDNTTPYLFKEACVGKGKKVELHLTKTGDTLESYMEYILSDCMISGYRVNSDGERPVEEITLSFTKLEQKYTPYDDDHKASSPISNGYDVAKASMM</sequence>
<dbReference type="PANTHER" id="PTHR36152">
    <property type="entry name" value="CYTOPLASMIC PROTEIN-RELATED"/>
    <property type="match status" value="1"/>
</dbReference>
<dbReference type="AlphaFoldDB" id="A0A2K9A8U8"/>
<dbReference type="InterPro" id="IPR008514">
    <property type="entry name" value="T6SS_Hcp"/>
</dbReference>
<dbReference type="Proteomes" id="UP000232693">
    <property type="component" value="Chromosome"/>
</dbReference>
<protein>
    <submittedName>
        <fullName evidence="1">Hcp1 family type VI secretion system effector</fullName>
    </submittedName>
</protein>
<dbReference type="Gene3D" id="2.30.110.20">
    <property type="entry name" value="Hcp1-like"/>
    <property type="match status" value="1"/>
</dbReference>
<dbReference type="Pfam" id="PF05638">
    <property type="entry name" value="T6SS_HCP"/>
    <property type="match status" value="1"/>
</dbReference>
<dbReference type="InterPro" id="IPR036624">
    <property type="entry name" value="Hcp1-lik_sf"/>
</dbReference>
<name>A0A2K9A8U8_9GAMM</name>